<name>A0A975UUG7_9CAUD</name>
<evidence type="ECO:0000313" key="1">
    <source>
        <dbReference type="EMBL" id="QYW06694.1"/>
    </source>
</evidence>
<evidence type="ECO:0000313" key="2">
    <source>
        <dbReference type="Proteomes" id="UP001058093"/>
    </source>
</evidence>
<protein>
    <submittedName>
        <fullName evidence="1">Uncharacterized protein</fullName>
    </submittedName>
</protein>
<proteinExistence type="predicted"/>
<keyword evidence="2" id="KW-1185">Reference proteome</keyword>
<dbReference type="EMBL" id="MZ605293">
    <property type="protein sequence ID" value="QYW06694.1"/>
    <property type="molecule type" value="Genomic_DNA"/>
</dbReference>
<dbReference type="Proteomes" id="UP001058093">
    <property type="component" value="Segment"/>
</dbReference>
<reference evidence="1" key="1">
    <citation type="submission" date="2021-07" db="EMBL/GenBank/DDBJ databases">
        <title>Complete genome sequence and phylogenomic analysis of the two lytic bacteriophage isolated from terrestrial biotopes of Antarctica.</title>
        <authorList>
            <person name="Holovan V."/>
            <person name="Rabalski L."/>
            <person name="Zlatohurska M."/>
            <person name="Andriichuk O."/>
            <person name="Budzanivska I."/>
            <person name="Shevchenko O."/>
            <person name="Gupalo A."/>
        </authorList>
    </citation>
    <scope>NUCLEOTIDE SEQUENCE</scope>
</reference>
<gene>
    <name evidence="1" type="ORF">uav_163</name>
</gene>
<sequence length="65" mass="7032">MDFFMGYLLGIAVAVVTIITQHSPTTMQDIEAAQHACVENKGLKEMNAGTVSCNNGATFELEKLK</sequence>
<accession>A0A975UUG7</accession>
<organism evidence="1 2">
    <name type="scientific">Pseudomonas phage UAVern</name>
    <dbReference type="NCBI Taxonomy" id="2856997"/>
    <lineage>
        <taxon>Viruses</taxon>
        <taxon>Duplodnaviria</taxon>
        <taxon>Heunggongvirae</taxon>
        <taxon>Uroviricota</taxon>
        <taxon>Caudoviricetes</taxon>
        <taxon>Vandenendeviridae</taxon>
        <taxon>Gorskivirinae</taxon>
        <taxon>Uavernvirus</taxon>
        <taxon>Uavernvirus uavern</taxon>
    </lineage>
</organism>